<protein>
    <submittedName>
        <fullName evidence="8">Sulfatase</fullName>
    </submittedName>
</protein>
<evidence type="ECO:0000256" key="2">
    <source>
        <dbReference type="ARBA" id="ARBA00008779"/>
    </source>
</evidence>
<dbReference type="CDD" id="cd16144">
    <property type="entry name" value="ARS_like"/>
    <property type="match status" value="1"/>
</dbReference>
<dbReference type="InterPro" id="IPR000917">
    <property type="entry name" value="Sulfatase_N"/>
</dbReference>
<dbReference type="Gene3D" id="3.40.720.10">
    <property type="entry name" value="Alkaline Phosphatase, subunit A"/>
    <property type="match status" value="1"/>
</dbReference>
<evidence type="ECO:0000256" key="5">
    <source>
        <dbReference type="ARBA" id="ARBA00022801"/>
    </source>
</evidence>
<evidence type="ECO:0000259" key="7">
    <source>
        <dbReference type="Pfam" id="PF00884"/>
    </source>
</evidence>
<sequence length="501" mass="55883">MKNFALITCCLALFTACSDTGSADLEAPIASLNRPNVVFILVDDLGYSDIGAYNPTSFYDTPNVDSLAAQGTQFTQGYAANPVCSPSRYAILTGRHPSRINATDWFHINGWPHRSEKFNPAPLIQKLPLWEQTLAETFNEAGYATSFLGKWHLGEKPTHWPEEHGFDINIGGIANGHPANGYFSPYKNARLPDGEDGEYLTERLTSEAISIIDQNAKKNQPFFLYLSFYTVHTPLQAPADVVSRYETKRDTTDTSDSFAAEEQIWPRDEPRQVRVKQNHPTYAAMVSKMDSQVGRILKKLKDENLDDNTIVVFTSDNGGLSTAEGSPTSNLPLRGGKGWLYEGGIRVPFIVKIPGAKANGTQVDQPVVSTDFYPTLLQAAGIKLNPKQHQDGVSLAPLLSGQPDIEHEQRPIYFHYPHYSNQGGFPGAAVRLGDWKLLERFEDGKVQLFNLAQDVGEQQDLAKQQPKKVKELRAMLHAWYKEVDAQFIQDKDNLQPWSNQL</sequence>
<feature type="domain" description="Sulfatase N-terminal" evidence="7">
    <location>
        <begin position="35"/>
        <end position="382"/>
    </location>
</feature>
<accession>A0ABU3SW89</accession>
<comment type="similarity">
    <text evidence="2">Belongs to the sulfatase family.</text>
</comment>
<dbReference type="PANTHER" id="PTHR42693:SF42">
    <property type="entry name" value="ARYLSULFATASE G"/>
    <property type="match status" value="1"/>
</dbReference>
<dbReference type="InterPro" id="IPR024607">
    <property type="entry name" value="Sulfatase_CS"/>
</dbReference>
<evidence type="ECO:0000256" key="4">
    <source>
        <dbReference type="ARBA" id="ARBA00022729"/>
    </source>
</evidence>
<comment type="cofactor">
    <cofactor evidence="1">
        <name>Ca(2+)</name>
        <dbReference type="ChEBI" id="CHEBI:29108"/>
    </cofactor>
</comment>
<dbReference type="EMBL" id="JAWDIO010000002">
    <property type="protein sequence ID" value="MDU0354284.1"/>
    <property type="molecule type" value="Genomic_DNA"/>
</dbReference>
<dbReference type="SUPFAM" id="SSF53649">
    <property type="entry name" value="Alkaline phosphatase-like"/>
    <property type="match status" value="1"/>
</dbReference>
<comment type="caution">
    <text evidence="8">The sequence shown here is derived from an EMBL/GenBank/DDBJ whole genome shotgun (WGS) entry which is preliminary data.</text>
</comment>
<dbReference type="PROSITE" id="PS51257">
    <property type="entry name" value="PROKAR_LIPOPROTEIN"/>
    <property type="match status" value="1"/>
</dbReference>
<name>A0ABU3SW89_9ALTE</name>
<dbReference type="PANTHER" id="PTHR42693">
    <property type="entry name" value="ARYLSULFATASE FAMILY MEMBER"/>
    <property type="match status" value="1"/>
</dbReference>
<dbReference type="Pfam" id="PF00884">
    <property type="entry name" value="Sulfatase"/>
    <property type="match status" value="1"/>
</dbReference>
<dbReference type="PROSITE" id="PS00523">
    <property type="entry name" value="SULFATASE_1"/>
    <property type="match status" value="1"/>
</dbReference>
<reference evidence="8 9" key="1">
    <citation type="submission" date="2023-10" db="EMBL/GenBank/DDBJ databases">
        <title>Glaciecola aquimarina strain GGW-M5 nov., isolated from a coastal seawater.</title>
        <authorList>
            <person name="Bayburt H."/>
            <person name="Kim J.M."/>
            <person name="Choi B.J."/>
            <person name="Jeon C.O."/>
        </authorList>
    </citation>
    <scope>NUCLEOTIDE SEQUENCE [LARGE SCALE GENOMIC DNA]</scope>
    <source>
        <strain evidence="8 9">KCTC 32108</strain>
    </source>
</reference>
<evidence type="ECO:0000313" key="8">
    <source>
        <dbReference type="EMBL" id="MDU0354284.1"/>
    </source>
</evidence>
<keyword evidence="4" id="KW-0732">Signal</keyword>
<keyword evidence="9" id="KW-1185">Reference proteome</keyword>
<evidence type="ECO:0000256" key="3">
    <source>
        <dbReference type="ARBA" id="ARBA00022723"/>
    </source>
</evidence>
<keyword evidence="3" id="KW-0479">Metal-binding</keyword>
<keyword evidence="6" id="KW-0106">Calcium</keyword>
<dbReference type="InterPro" id="IPR017850">
    <property type="entry name" value="Alkaline_phosphatase_core_sf"/>
</dbReference>
<evidence type="ECO:0000256" key="1">
    <source>
        <dbReference type="ARBA" id="ARBA00001913"/>
    </source>
</evidence>
<dbReference type="RefSeq" id="WP_316025897.1">
    <property type="nucleotide sequence ID" value="NZ_JAWDIO010000002.1"/>
</dbReference>
<dbReference type="Proteomes" id="UP001247805">
    <property type="component" value="Unassembled WGS sequence"/>
</dbReference>
<gene>
    <name evidence="8" type="ORF">RS130_10380</name>
</gene>
<dbReference type="Gene3D" id="3.30.1120.10">
    <property type="match status" value="1"/>
</dbReference>
<organism evidence="8 9">
    <name type="scientific">Paraglaciecola aquimarina</name>
    <dbReference type="NCBI Taxonomy" id="1235557"/>
    <lineage>
        <taxon>Bacteria</taxon>
        <taxon>Pseudomonadati</taxon>
        <taxon>Pseudomonadota</taxon>
        <taxon>Gammaproteobacteria</taxon>
        <taxon>Alteromonadales</taxon>
        <taxon>Alteromonadaceae</taxon>
        <taxon>Paraglaciecola</taxon>
    </lineage>
</organism>
<evidence type="ECO:0000313" key="9">
    <source>
        <dbReference type="Proteomes" id="UP001247805"/>
    </source>
</evidence>
<evidence type="ECO:0000256" key="6">
    <source>
        <dbReference type="ARBA" id="ARBA00022837"/>
    </source>
</evidence>
<dbReference type="InterPro" id="IPR050738">
    <property type="entry name" value="Sulfatase"/>
</dbReference>
<proteinExistence type="inferred from homology"/>
<keyword evidence="5" id="KW-0378">Hydrolase</keyword>